<organism evidence="9 10">
    <name type="scientific">Cuneatibacter caecimuris</name>
    <dbReference type="NCBI Taxonomy" id="1796618"/>
    <lineage>
        <taxon>Bacteria</taxon>
        <taxon>Bacillati</taxon>
        <taxon>Bacillota</taxon>
        <taxon>Clostridia</taxon>
        <taxon>Lachnospirales</taxon>
        <taxon>Lachnospiraceae</taxon>
        <taxon>Cuneatibacter</taxon>
    </lineage>
</organism>
<dbReference type="GO" id="GO:0005978">
    <property type="term" value="P:glycogen biosynthetic process"/>
    <property type="evidence" value="ECO:0007669"/>
    <property type="project" value="InterPro"/>
</dbReference>
<dbReference type="Pfam" id="PF02806">
    <property type="entry name" value="Alpha-amylase_C"/>
    <property type="match status" value="1"/>
</dbReference>
<dbReference type="Gene3D" id="2.60.40.10">
    <property type="entry name" value="Immunoglobulins"/>
    <property type="match status" value="1"/>
</dbReference>
<dbReference type="Gene3D" id="2.60.40.1180">
    <property type="entry name" value="Golgi alpha-mannosidase II"/>
    <property type="match status" value="1"/>
</dbReference>
<evidence type="ECO:0000256" key="4">
    <source>
        <dbReference type="ARBA" id="ARBA00022676"/>
    </source>
</evidence>
<dbReference type="PANTHER" id="PTHR43651">
    <property type="entry name" value="1,4-ALPHA-GLUCAN-BRANCHING ENZYME"/>
    <property type="match status" value="1"/>
</dbReference>
<evidence type="ECO:0000259" key="8">
    <source>
        <dbReference type="SMART" id="SM00642"/>
    </source>
</evidence>
<protein>
    <recommendedName>
        <fullName evidence="3">1,4-alpha-glucan branching enzyme</fullName>
        <ecNumber evidence="3">2.4.1.18</ecNumber>
    </recommendedName>
</protein>
<evidence type="ECO:0000256" key="6">
    <source>
        <dbReference type="PIRSR" id="PIRSR000463-1"/>
    </source>
</evidence>
<proteinExistence type="inferred from homology"/>
<evidence type="ECO:0000313" key="10">
    <source>
        <dbReference type="Proteomes" id="UP000292927"/>
    </source>
</evidence>
<dbReference type="SUPFAM" id="SSF81296">
    <property type="entry name" value="E set domains"/>
    <property type="match status" value="1"/>
</dbReference>
<dbReference type="SMART" id="SM00642">
    <property type="entry name" value="Aamy"/>
    <property type="match status" value="1"/>
</dbReference>
<feature type="active site" description="Nucleophile" evidence="6">
    <location>
        <position position="325"/>
    </location>
</feature>
<dbReference type="GO" id="GO:0043169">
    <property type="term" value="F:cation binding"/>
    <property type="evidence" value="ECO:0007669"/>
    <property type="project" value="InterPro"/>
</dbReference>
<dbReference type="InterPro" id="IPR037439">
    <property type="entry name" value="Branching_enzy"/>
</dbReference>
<dbReference type="CDD" id="cd11321">
    <property type="entry name" value="AmyAc_bac_euk_BE"/>
    <property type="match status" value="1"/>
</dbReference>
<accession>A0A4Q7PNL8</accession>
<comment type="catalytic activity">
    <reaction evidence="1">
        <text>Transfers a segment of a (1-&gt;4)-alpha-D-glucan chain to a primary hydroxy group in a similar glucan chain.</text>
        <dbReference type="EC" id="2.4.1.18"/>
    </reaction>
</comment>
<dbReference type="GO" id="GO:0003844">
    <property type="term" value="F:1,4-alpha-glucan branching enzyme activity"/>
    <property type="evidence" value="ECO:0007669"/>
    <property type="project" value="UniProtKB-EC"/>
</dbReference>
<dbReference type="GO" id="GO:0004553">
    <property type="term" value="F:hydrolase activity, hydrolyzing O-glycosyl compounds"/>
    <property type="evidence" value="ECO:0007669"/>
    <property type="project" value="InterPro"/>
</dbReference>
<comment type="caution">
    <text evidence="9">The sequence shown here is derived from an EMBL/GenBank/DDBJ whole genome shotgun (WGS) entry which is preliminary data.</text>
</comment>
<keyword evidence="4" id="KW-0328">Glycosyltransferase</keyword>
<dbReference type="SUPFAM" id="SSF51445">
    <property type="entry name" value="(Trans)glycosidases"/>
    <property type="match status" value="1"/>
</dbReference>
<evidence type="ECO:0000256" key="7">
    <source>
        <dbReference type="SAM" id="MobiDB-lite"/>
    </source>
</evidence>
<evidence type="ECO:0000256" key="1">
    <source>
        <dbReference type="ARBA" id="ARBA00000826"/>
    </source>
</evidence>
<feature type="compositionally biased region" description="Low complexity" evidence="7">
    <location>
        <begin position="673"/>
        <end position="693"/>
    </location>
</feature>
<dbReference type="CDD" id="cd02854">
    <property type="entry name" value="E_set_GBE_euk_N"/>
    <property type="match status" value="1"/>
</dbReference>
<dbReference type="AlphaFoldDB" id="A0A4Q7PNL8"/>
<comment type="similarity">
    <text evidence="2">Belongs to the glycosyl hydrolase 13 family. GlgB subfamily.</text>
</comment>
<dbReference type="InterPro" id="IPR004193">
    <property type="entry name" value="Glyco_hydro_13_N"/>
</dbReference>
<dbReference type="InterPro" id="IPR017853">
    <property type="entry name" value="GH"/>
</dbReference>
<dbReference type="SUPFAM" id="SSF51011">
    <property type="entry name" value="Glycosyl hydrolase domain"/>
    <property type="match status" value="1"/>
</dbReference>
<dbReference type="PIRSF" id="PIRSF000463">
    <property type="entry name" value="GlgB"/>
    <property type="match status" value="1"/>
</dbReference>
<feature type="domain" description="Glycosyl hydrolase family 13 catalytic" evidence="8">
    <location>
        <begin position="180"/>
        <end position="550"/>
    </location>
</feature>
<name>A0A4Q7PNL8_9FIRM</name>
<dbReference type="FunFam" id="3.20.20.80:FF:000001">
    <property type="entry name" value="1,4-alpha-glucan branching enzyme"/>
    <property type="match status" value="1"/>
</dbReference>
<gene>
    <name evidence="9" type="ORF">EV209_0692</name>
</gene>
<dbReference type="Pfam" id="PF00128">
    <property type="entry name" value="Alpha-amylase"/>
    <property type="match status" value="1"/>
</dbReference>
<evidence type="ECO:0000256" key="5">
    <source>
        <dbReference type="ARBA" id="ARBA00022679"/>
    </source>
</evidence>
<dbReference type="EC" id="2.4.1.18" evidence="3"/>
<feature type="region of interest" description="Disordered" evidence="7">
    <location>
        <begin position="661"/>
        <end position="701"/>
    </location>
</feature>
<sequence>MGYRILEIDPLLKNYEGDINLRMENYAHKKAELLPDGRPLTEFANGHLYFGFHQEKGGWYYREWAPGADAMYLEGDFNGWSQTSHPMKKLDNGNFEIFLPGKNALWNGCRVKAVVHHGGKVLERIPLYAARVVQDPETYLWCAEVYAPEKKYRWRKRVFHPKKPLMIYECHIGMAQEKYGIGSYAEFRENVLPRIQALGYNTIQIMAVMEHPYYGSFGYQVSNFFAASSRYGTPDDLKELIDTAHTMGIAVLLDVVHSHAVRNTNEGINEFDGTTYQFFHEGPAGDHQAWGTKLFNYGKNEVLHFLLSNLKFWMTEYRFDGFRFDGVTSMLYHDHGLGSSFDHYDKYFSLNTDTEAVTYLQLANELIKEVNPEALSLAEDTSAMPGLCLPIEDGGLGFDYRLAMGEPDLWVRTLKEVPDEDWDIWNIWYELTGRRPEEPVIGYVESHDQALVGDKTVMFRLCDKEMYWSMEKKTQNMVIDRGIALHKMIRLLTMSLGGEGYLNFMGNEFGHPEWIDFPRQGNGWSYHYCRRQWSLVENHELKYEWLNEFDNEMVHFAEQSELLTGDAHNLWVHQGDKILMYQKKGRVFAFNFNPTRSFGGYFMPVRTEGDYRVVLSTDDPEVGGQGRISREVVYHAETIPDGRIGFLVYLPSRTAMVLERIGSQPGRKKASGRKAAASKASAAAKTPAAGNPAEKPGEKKK</sequence>
<dbReference type="Proteomes" id="UP000292927">
    <property type="component" value="Unassembled WGS sequence"/>
</dbReference>
<keyword evidence="10" id="KW-1185">Reference proteome</keyword>
<dbReference type="InterPro" id="IPR006047">
    <property type="entry name" value="GH13_cat_dom"/>
</dbReference>
<evidence type="ECO:0000313" key="9">
    <source>
        <dbReference type="EMBL" id="RZT02571.1"/>
    </source>
</evidence>
<keyword evidence="5" id="KW-0808">Transferase</keyword>
<dbReference type="EMBL" id="SGXF01000001">
    <property type="protein sequence ID" value="RZT02571.1"/>
    <property type="molecule type" value="Genomic_DNA"/>
</dbReference>
<dbReference type="GO" id="GO:0005737">
    <property type="term" value="C:cytoplasm"/>
    <property type="evidence" value="ECO:0007669"/>
    <property type="project" value="TreeGrafter"/>
</dbReference>
<feature type="active site" description="Proton donor" evidence="6">
    <location>
        <position position="379"/>
    </location>
</feature>
<reference evidence="9 10" key="1">
    <citation type="submission" date="2019-02" db="EMBL/GenBank/DDBJ databases">
        <title>Genomic Encyclopedia of Type Strains, Phase IV (KMG-IV): sequencing the most valuable type-strain genomes for metagenomic binning, comparative biology and taxonomic classification.</title>
        <authorList>
            <person name="Goeker M."/>
        </authorList>
    </citation>
    <scope>NUCLEOTIDE SEQUENCE [LARGE SCALE GENOMIC DNA]</scope>
    <source>
        <strain evidence="9 10">DSM 29486</strain>
    </source>
</reference>
<dbReference type="InterPro" id="IPR006048">
    <property type="entry name" value="A-amylase/branching_C"/>
</dbReference>
<dbReference type="PANTHER" id="PTHR43651:SF3">
    <property type="entry name" value="1,4-ALPHA-GLUCAN-BRANCHING ENZYME"/>
    <property type="match status" value="1"/>
</dbReference>
<evidence type="ECO:0000256" key="2">
    <source>
        <dbReference type="ARBA" id="ARBA00009000"/>
    </source>
</evidence>
<dbReference type="InterPro" id="IPR013783">
    <property type="entry name" value="Ig-like_fold"/>
</dbReference>
<dbReference type="Pfam" id="PF02922">
    <property type="entry name" value="CBM_48"/>
    <property type="match status" value="1"/>
</dbReference>
<evidence type="ECO:0000256" key="3">
    <source>
        <dbReference type="ARBA" id="ARBA00012541"/>
    </source>
</evidence>
<dbReference type="InterPro" id="IPR014756">
    <property type="entry name" value="Ig_E-set"/>
</dbReference>
<dbReference type="Gene3D" id="3.20.20.80">
    <property type="entry name" value="Glycosidases"/>
    <property type="match status" value="1"/>
</dbReference>
<dbReference type="InterPro" id="IPR013780">
    <property type="entry name" value="Glyco_hydro_b"/>
</dbReference>
<dbReference type="RefSeq" id="WP_130433057.1">
    <property type="nucleotide sequence ID" value="NZ_SGXF01000001.1"/>
</dbReference>
<dbReference type="OrthoDB" id="9800174at2"/>